<dbReference type="Proteomes" id="UP000078512">
    <property type="component" value="Unassembled WGS sequence"/>
</dbReference>
<proteinExistence type="predicted"/>
<feature type="region of interest" description="Disordered" evidence="3">
    <location>
        <begin position="837"/>
        <end position="867"/>
    </location>
</feature>
<dbReference type="PANTHER" id="PTHR12187">
    <property type="entry name" value="AGAP000124-PA"/>
    <property type="match status" value="1"/>
</dbReference>
<protein>
    <submittedName>
        <fullName evidence="4">Uncharacterized protein</fullName>
    </submittedName>
</protein>
<feature type="region of interest" description="Disordered" evidence="3">
    <location>
        <begin position="709"/>
        <end position="772"/>
    </location>
</feature>
<keyword evidence="1" id="KW-0378">Hydrolase</keyword>
<feature type="compositionally biased region" description="Basic and acidic residues" evidence="3">
    <location>
        <begin position="846"/>
        <end position="861"/>
    </location>
</feature>
<feature type="compositionally biased region" description="Polar residues" evidence="3">
    <location>
        <begin position="1045"/>
        <end position="1054"/>
    </location>
</feature>
<dbReference type="EMBL" id="KV442011">
    <property type="protein sequence ID" value="OAQ36404.1"/>
    <property type="molecule type" value="Genomic_DNA"/>
</dbReference>
<feature type="compositionally biased region" description="Polar residues" evidence="3">
    <location>
        <begin position="368"/>
        <end position="388"/>
    </location>
</feature>
<feature type="region of interest" description="Disordered" evidence="3">
    <location>
        <begin position="1393"/>
        <end position="1447"/>
    </location>
</feature>
<gene>
    <name evidence="4" type="ORF">K457DRAFT_26697</name>
</gene>
<evidence type="ECO:0000256" key="3">
    <source>
        <dbReference type="SAM" id="MobiDB-lite"/>
    </source>
</evidence>
<feature type="compositionally biased region" description="Polar residues" evidence="3">
    <location>
        <begin position="1472"/>
        <end position="1493"/>
    </location>
</feature>
<feature type="region of interest" description="Disordered" evidence="3">
    <location>
        <begin position="1556"/>
        <end position="1607"/>
    </location>
</feature>
<feature type="compositionally biased region" description="Basic residues" evidence="3">
    <location>
        <begin position="11"/>
        <end position="20"/>
    </location>
</feature>
<sequence>MAHHAALNHQNHQHQQHRPHPTALQPKNASTLAPIVVLDSSPVSPTMKSLDSGILSPLADSGPALATYDSETHSRHSLDTPGLSTSVFTPQPPIHLRVSIAVDPEQHHEKLVKARLHLVLVLTALVLLPDGRETWVEQCRTEFLSLEKGRLESHFVKPLPLQIQENFLVIGFTLLVVPPSNTSPKVLEAFPALDGLLPWAETSVAIEHFVVGSGDSTHKGISDKDVRFSAPLMEIPMLPDSGKKRSKHTVATLGVVVGETYPKVPHLKAIAEKRRVGPSFSQTYYGHSVRGTPLYGREYLYESPLAFALPMKLLQFLAQDEKRMLEELEKEPDTSLSDLIQAVPLDHRPNPITRGVSFMETLRRGATRPSSTNREQVAKSTKARQSGLSEEDSHLQKLLRQQISAHRNIEVYYQNMVAKMEQKLKENVEVGQGPFRRSPEKKDESVQWVPVNCCVQELLVYDDGYQTNYQATTVGAAAAHSAGFSRGSGGSRLGKAPSFGAFWDKQEKGFDLKRDFRALQDVLESCSSEFIALLASSEGINRVRCLALIKEITFLISEIVSFGTLLLQEYLTPLSTQGTAQSVCCEIESLVVRLKGIDLGRPGDQEQDQTHESFSRWLDHCKGLVKEAVRCTIDLRGFIDIAIQHECLITDATLVAGADWMMEKRTRECAFSQLMATMATSFLAILEDWWTNMAPVLLESNPDMRQSDFNGMGFIDEERPSEHDAPRDSTKRQSSTFRLINGQSAKRRPSLRSTLSNASSTSSTTGRLGRFSAKHPLEDTPQVKALNAVFWDQLVNLGWLVQIESLLSTQGNELGMLLDYVQAVTDMRENVTIGFHMLPQSPPRLPTEHSSTRETTRRADAEEAEDTTVQISGRRGRITLSFGLDPLQFSLLPEPLKAGTSKIHVYPVFFSQGINEMQTLSNLTGRSPLQQSINEEGLRYMQHYVARYQAWQSQSQEAANQGHDRAKASTYGRHTIRRGLAGLSSASLLSNLDSDWDMVSPSRAELWDGEPLVAQLLDQLERSVLGHSDETRSAPASGISAVSPPESSDVQLSYPSQSTLNALESRTLEETESGTASGILGSMMEYGSSRLFSSKGHKNTNILECAEALTRALGQIRMPIAIHTESLKSRVPTNHWAASNHGGGGVGAALEEDRPDTAETFTALPLSSLWVTSHVVSCKSAKDRTSMSVTLSQVNILRTCHGLEVSNAEQRGGDWKAILDAMRSEIGVRIKNVERNLKLGEFAKDLLWISAFGSPEPQQQAESAFGSTSSTRQESHPPQDMSDALTYVRSLIPNSSQSSLPTSPSIQGGMATSHGRNMVDPGPINISQDFDIISEGNVHQESRDDDDNGDLEFNDDVILVEEESSSSDSPAQSSTWGSQLPAMKLMRSPAGPALAPVVTLGNDPSQTEGGRRSPLHSSDGQNLHALPASIPISHLPGPANHANEGYQSFPGSFDEPVLAVRLARSLGLDSLGGTTTHQGSSNEPSSQTTSVYSPTLPQARVAVGMHRSTPSWSSQQSAYYQQQVITSTAAAHNKNPPFVKRLSALGLGLGVISKAKDGASSGASAPQHRHQASDDIGRSQGSGLRDILSSNSDSQCPASFGSPAPSIATETGHAIPLTKRGKFAFNKYQLKFLPEAYRPPARMATGVFET</sequence>
<dbReference type="PANTHER" id="PTHR12187:SF11">
    <property type="entry name" value="PHOSPHATIDYLINOSITOL-3,4-BISPHOSPHATE 4-PHOSPHATASE"/>
    <property type="match status" value="1"/>
</dbReference>
<feature type="region of interest" description="Disordered" evidence="3">
    <location>
        <begin position="1028"/>
        <end position="1054"/>
    </location>
</feature>
<accession>A0A197KJD9</accession>
<evidence type="ECO:0000256" key="2">
    <source>
        <dbReference type="ARBA" id="ARBA00023098"/>
    </source>
</evidence>
<name>A0A197KJD9_9FUNG</name>
<dbReference type="InterPro" id="IPR039034">
    <property type="entry name" value="INPP4"/>
</dbReference>
<organism evidence="4 5">
    <name type="scientific">Linnemannia elongata AG-77</name>
    <dbReference type="NCBI Taxonomy" id="1314771"/>
    <lineage>
        <taxon>Eukaryota</taxon>
        <taxon>Fungi</taxon>
        <taxon>Fungi incertae sedis</taxon>
        <taxon>Mucoromycota</taxon>
        <taxon>Mortierellomycotina</taxon>
        <taxon>Mortierellomycetes</taxon>
        <taxon>Mortierellales</taxon>
        <taxon>Mortierellaceae</taxon>
        <taxon>Linnemannia</taxon>
    </lineage>
</organism>
<dbReference type="GO" id="GO:0005737">
    <property type="term" value="C:cytoplasm"/>
    <property type="evidence" value="ECO:0007669"/>
    <property type="project" value="TreeGrafter"/>
</dbReference>
<feature type="compositionally biased region" description="Polar residues" evidence="3">
    <location>
        <begin position="732"/>
        <end position="744"/>
    </location>
</feature>
<reference evidence="4 5" key="1">
    <citation type="submission" date="2016-05" db="EMBL/GenBank/DDBJ databases">
        <title>Genome sequencing reveals origins of a unique bacterial endosymbiosis in the earliest lineages of terrestrial Fungi.</title>
        <authorList>
            <consortium name="DOE Joint Genome Institute"/>
            <person name="Uehling J."/>
            <person name="Gryganskyi A."/>
            <person name="Hameed K."/>
            <person name="Tschaplinski T."/>
            <person name="Misztal P."/>
            <person name="Wu S."/>
            <person name="Desiro A."/>
            <person name="Vande Pol N."/>
            <person name="Du Z.-Y."/>
            <person name="Zienkiewicz A."/>
            <person name="Zienkiewicz K."/>
            <person name="Morin E."/>
            <person name="Tisserant E."/>
            <person name="Splivallo R."/>
            <person name="Hainaut M."/>
            <person name="Henrissat B."/>
            <person name="Ohm R."/>
            <person name="Kuo A."/>
            <person name="Yan J."/>
            <person name="Lipzen A."/>
            <person name="Nolan M."/>
            <person name="Labutti K."/>
            <person name="Barry K."/>
            <person name="Goldstein A."/>
            <person name="Labbe J."/>
            <person name="Schadt C."/>
            <person name="Tuskan G."/>
            <person name="Grigoriev I."/>
            <person name="Martin F."/>
            <person name="Vilgalys R."/>
            <person name="Bonito G."/>
        </authorList>
    </citation>
    <scope>NUCLEOTIDE SEQUENCE [LARGE SCALE GENOMIC DNA]</scope>
    <source>
        <strain evidence="4 5">AG-77</strain>
    </source>
</reference>
<feature type="region of interest" description="Disordered" evidence="3">
    <location>
        <begin position="1258"/>
        <end position="1280"/>
    </location>
</feature>
<feature type="region of interest" description="Disordered" evidence="3">
    <location>
        <begin position="363"/>
        <end position="393"/>
    </location>
</feature>
<feature type="region of interest" description="Disordered" evidence="3">
    <location>
        <begin position="1294"/>
        <end position="1328"/>
    </location>
</feature>
<dbReference type="STRING" id="1314771.A0A197KJD9"/>
<feature type="compositionally biased region" description="Low complexity" evidence="3">
    <location>
        <begin position="1294"/>
        <end position="1305"/>
    </location>
</feature>
<feature type="compositionally biased region" description="Low complexity" evidence="3">
    <location>
        <begin position="751"/>
        <end position="765"/>
    </location>
</feature>
<evidence type="ECO:0000313" key="5">
    <source>
        <dbReference type="Proteomes" id="UP000078512"/>
    </source>
</evidence>
<feature type="compositionally biased region" description="Low complexity" evidence="3">
    <location>
        <begin position="1"/>
        <end position="10"/>
    </location>
</feature>
<evidence type="ECO:0000256" key="1">
    <source>
        <dbReference type="ARBA" id="ARBA00022801"/>
    </source>
</evidence>
<keyword evidence="5" id="KW-1185">Reference proteome</keyword>
<evidence type="ECO:0000313" key="4">
    <source>
        <dbReference type="EMBL" id="OAQ36404.1"/>
    </source>
</evidence>
<dbReference type="GO" id="GO:0016316">
    <property type="term" value="F:phosphatidylinositol-3,4-bisphosphate 4-phosphatase activity"/>
    <property type="evidence" value="ECO:0007669"/>
    <property type="project" value="InterPro"/>
</dbReference>
<feature type="region of interest" description="Disordered" evidence="3">
    <location>
        <begin position="1471"/>
        <end position="1493"/>
    </location>
</feature>
<feature type="compositionally biased region" description="Polar residues" evidence="3">
    <location>
        <begin position="1258"/>
        <end position="1272"/>
    </location>
</feature>
<dbReference type="OrthoDB" id="159395at2759"/>
<feature type="compositionally biased region" description="Basic and acidic residues" evidence="3">
    <location>
        <begin position="716"/>
        <end position="731"/>
    </location>
</feature>
<keyword evidence="2" id="KW-0443">Lipid metabolism</keyword>
<feature type="region of interest" description="Disordered" evidence="3">
    <location>
        <begin position="1"/>
        <end position="26"/>
    </location>
</feature>
<feature type="compositionally biased region" description="Polar residues" evidence="3">
    <location>
        <begin position="1588"/>
        <end position="1597"/>
    </location>
</feature>